<sequence length="31" mass="3453">MKADDKHLWLIPTGISILMAVLGAFILQPFL</sequence>
<organism evidence="2 3">
    <name type="scientific">Photobacterium profundum 3TCK</name>
    <dbReference type="NCBI Taxonomy" id="314280"/>
    <lineage>
        <taxon>Bacteria</taxon>
        <taxon>Pseudomonadati</taxon>
        <taxon>Pseudomonadota</taxon>
        <taxon>Gammaproteobacteria</taxon>
        <taxon>Vibrionales</taxon>
        <taxon>Vibrionaceae</taxon>
        <taxon>Photobacterium</taxon>
    </lineage>
</organism>
<keyword evidence="1" id="KW-0472">Membrane</keyword>
<keyword evidence="1" id="KW-1133">Transmembrane helix</keyword>
<accession>Q1YZV4</accession>
<protein>
    <submittedName>
        <fullName evidence="2">Uncharacterized protein</fullName>
    </submittedName>
</protein>
<name>Q1YZV4_9GAMM</name>
<proteinExistence type="predicted"/>
<dbReference type="HOGENOM" id="CLU_220627_0_0_6"/>
<dbReference type="EMBL" id="AAPH01000029">
    <property type="protein sequence ID" value="EAS41771.1"/>
    <property type="molecule type" value="Genomic_DNA"/>
</dbReference>
<keyword evidence="1" id="KW-0812">Transmembrane</keyword>
<evidence type="ECO:0000256" key="1">
    <source>
        <dbReference type="SAM" id="Phobius"/>
    </source>
</evidence>
<gene>
    <name evidence="2" type="ORF">P3TCK_01115</name>
</gene>
<dbReference type="AlphaFoldDB" id="Q1YZV4"/>
<dbReference type="Proteomes" id="UP000003789">
    <property type="component" value="Unassembled WGS sequence"/>
</dbReference>
<evidence type="ECO:0000313" key="2">
    <source>
        <dbReference type="EMBL" id="EAS41771.1"/>
    </source>
</evidence>
<feature type="transmembrane region" description="Helical" evidence="1">
    <location>
        <begin position="7"/>
        <end position="27"/>
    </location>
</feature>
<comment type="caution">
    <text evidence="2">The sequence shown here is derived from an EMBL/GenBank/DDBJ whole genome shotgun (WGS) entry which is preliminary data.</text>
</comment>
<reference evidence="2 3" key="1">
    <citation type="submission" date="2006-03" db="EMBL/GenBank/DDBJ databases">
        <authorList>
            <person name="Bartlett D.H."/>
            <person name="Valle G."/>
            <person name="Lauro F.M."/>
            <person name="Vezzi A."/>
            <person name="Simonato F."/>
            <person name="Eloe E."/>
            <person name="Vitulo N."/>
            <person name="Stratton T.K."/>
            <person name="D'angelo M."/>
            <person name="Ferriera S."/>
            <person name="Johnson J."/>
            <person name="Kravitz S."/>
            <person name="Beeson K."/>
            <person name="Sutton G."/>
            <person name="Rogers Y."/>
            <person name="Friedman R."/>
            <person name="Frazier M."/>
            <person name="Venter J.C."/>
        </authorList>
    </citation>
    <scope>NUCLEOTIDE SEQUENCE [LARGE SCALE GENOMIC DNA]</scope>
    <source>
        <strain evidence="2 3">3TCK</strain>
    </source>
</reference>
<evidence type="ECO:0000313" key="3">
    <source>
        <dbReference type="Proteomes" id="UP000003789"/>
    </source>
</evidence>